<evidence type="ECO:0000313" key="1">
    <source>
        <dbReference type="EMBL" id="ANY66677.1"/>
    </source>
</evidence>
<dbReference type="EMBL" id="CP016808">
    <property type="protein sequence ID" value="ANY66677.1"/>
    <property type="molecule type" value="Genomic_DNA"/>
</dbReference>
<sequence length="530" mass="62400">MMEDKLTREQAALLEVAKSVINNNPLSAECFQDIDWSILMNLLQQHKIFALTYQNISPILPDSLKKSCEALYQNHVEIIDERINEIKLLFNKAKEMNINIVLNKGIALSIIIYEDAYKRDSRDIDLLINEHEMDQINELLRVCGFHSAIGNKNTYHIDRKDPNDFFYLDKPILKAPDSHEFFEYWKHTHSGRYVVLETGRHLHQSIKEITSFLESAQYINIQGNENVKTLDLEHSCIALLENAFNDAEGFDERIPALKNYMDIVMFFKKYEQMANWDNVNKWMAKYDLFREFALVIKQIKEIFSGVDLSFLDYIRADEALNHNQSFYDWDISITERLFLDGEQRKKMIALMSKKAAFSNHNKNYCRPIKTNDRQWRQLLINDDRFDLRYNFEYEASRLVLRLNLSEPALNNLTENQEIMIFLINPNLDCPDYFTHQVIIRKENNRLQPVESSKFAHVREEDVLQGCSHFQKDNGNLIIYLPYENLGSGDYIGYFIGVIDNLLGRIPHWQTAPPYHKDFWASMPVLEVMDH</sequence>
<dbReference type="AlphaFoldDB" id="A0A1B2DG24"/>
<reference evidence="1" key="1">
    <citation type="submission" date="2016-08" db="EMBL/GenBank/DDBJ databases">
        <title>Complete Genome Seqeunce of Paenibacillus sp. BIHB 4019 from tea rhizoplane.</title>
        <authorList>
            <person name="Thakur R."/>
            <person name="Swarnkar M.K."/>
            <person name="Gulati A."/>
        </authorList>
    </citation>
    <scope>NUCLEOTIDE SEQUENCE [LARGE SCALE GENOMIC DNA]</scope>
    <source>
        <strain evidence="1">BIHB4019</strain>
    </source>
</reference>
<organism evidence="1">
    <name type="scientific">Paenibacillus sp. BIHB 4019</name>
    <dbReference type="NCBI Taxonomy" id="1870819"/>
    <lineage>
        <taxon>Bacteria</taxon>
        <taxon>Bacillati</taxon>
        <taxon>Bacillota</taxon>
        <taxon>Bacilli</taxon>
        <taxon>Bacillales</taxon>
        <taxon>Paenibacillaceae</taxon>
        <taxon>Paenibacillus</taxon>
    </lineage>
</organism>
<protein>
    <recommendedName>
        <fullName evidence="2">Nucleotidyltransferase family protein</fullName>
    </recommendedName>
</protein>
<evidence type="ECO:0008006" key="2">
    <source>
        <dbReference type="Google" id="ProtNLM"/>
    </source>
</evidence>
<name>A0A1B2DG24_9BACL</name>
<gene>
    <name evidence="1" type="ORF">BBD42_09545</name>
</gene>
<proteinExistence type="predicted"/>
<dbReference type="Pfam" id="PF14907">
    <property type="entry name" value="NTP_transf_5"/>
    <property type="match status" value="1"/>
</dbReference>
<accession>A0A1B2DG24</accession>
<dbReference type="InterPro" id="IPR039498">
    <property type="entry name" value="NTP_transf_5"/>
</dbReference>